<comment type="caution">
    <text evidence="2">The sequence shown here is derived from an EMBL/GenBank/DDBJ whole genome shotgun (WGS) entry which is preliminary data.</text>
</comment>
<dbReference type="EMBL" id="QBLH01003621">
    <property type="protein sequence ID" value="TGZ37055.1"/>
    <property type="molecule type" value="Genomic_DNA"/>
</dbReference>
<feature type="region of interest" description="Disordered" evidence="1">
    <location>
        <begin position="1"/>
        <end position="67"/>
    </location>
</feature>
<accession>A0A4S2JLH3</accession>
<feature type="compositionally biased region" description="Basic and acidic residues" evidence="1">
    <location>
        <begin position="9"/>
        <end position="26"/>
    </location>
</feature>
<feature type="compositionally biased region" description="Basic and acidic residues" evidence="1">
    <location>
        <begin position="33"/>
        <end position="44"/>
    </location>
</feature>
<reference evidence="2 3" key="1">
    <citation type="journal article" date="2019" name="Philos. Trans. R. Soc. Lond., B, Biol. Sci.">
        <title>Ant behaviour and brain gene expression of defending hosts depend on the ecological success of the intruding social parasite.</title>
        <authorList>
            <person name="Kaur R."/>
            <person name="Stoldt M."/>
            <person name="Jongepier E."/>
            <person name="Feldmeyer B."/>
            <person name="Menzel F."/>
            <person name="Bornberg-Bauer E."/>
            <person name="Foitzik S."/>
        </authorList>
    </citation>
    <scope>NUCLEOTIDE SEQUENCE [LARGE SCALE GENOMIC DNA]</scope>
    <source>
        <tissue evidence="2">Whole body</tissue>
    </source>
</reference>
<name>A0A4S2JLH3_9HYME</name>
<evidence type="ECO:0000313" key="2">
    <source>
        <dbReference type="EMBL" id="TGZ37055.1"/>
    </source>
</evidence>
<evidence type="ECO:0000313" key="3">
    <source>
        <dbReference type="Proteomes" id="UP000310200"/>
    </source>
</evidence>
<evidence type="ECO:0000256" key="1">
    <source>
        <dbReference type="SAM" id="MobiDB-lite"/>
    </source>
</evidence>
<organism evidence="2 3">
    <name type="scientific">Temnothorax longispinosus</name>
    <dbReference type="NCBI Taxonomy" id="300112"/>
    <lineage>
        <taxon>Eukaryota</taxon>
        <taxon>Metazoa</taxon>
        <taxon>Ecdysozoa</taxon>
        <taxon>Arthropoda</taxon>
        <taxon>Hexapoda</taxon>
        <taxon>Insecta</taxon>
        <taxon>Pterygota</taxon>
        <taxon>Neoptera</taxon>
        <taxon>Endopterygota</taxon>
        <taxon>Hymenoptera</taxon>
        <taxon>Apocrita</taxon>
        <taxon>Aculeata</taxon>
        <taxon>Formicoidea</taxon>
        <taxon>Formicidae</taxon>
        <taxon>Myrmicinae</taxon>
        <taxon>Temnothorax</taxon>
    </lineage>
</organism>
<proteinExistence type="predicted"/>
<gene>
    <name evidence="2" type="ORF">DBV15_02896</name>
</gene>
<sequence length="135" mass="15033">MAATTAVVGHKEDLRIRDAQRDRRDVLPYVAARPRDAERPEKSRAAPRAYGKRRRRGGLPTGHCPENVLFRPTRSALLSHRVPTAHPTSPRVPRLAETTLPTADTRARGELARTRAEFQDGGEHVFAQRLDGLTA</sequence>
<dbReference type="AlphaFoldDB" id="A0A4S2JLH3"/>
<keyword evidence="3" id="KW-1185">Reference proteome</keyword>
<protein>
    <submittedName>
        <fullName evidence="2">Uncharacterized protein</fullName>
    </submittedName>
</protein>
<dbReference type="Proteomes" id="UP000310200">
    <property type="component" value="Unassembled WGS sequence"/>
</dbReference>